<feature type="domain" description="Calpain catalytic" evidence="8">
    <location>
        <begin position="28"/>
        <end position="341"/>
    </location>
</feature>
<dbReference type="PROSITE" id="PS00139">
    <property type="entry name" value="THIOL_PROTEASE_CYS"/>
    <property type="match status" value="1"/>
</dbReference>
<dbReference type="SMART" id="SM00239">
    <property type="entry name" value="C2"/>
    <property type="match status" value="1"/>
</dbReference>
<dbReference type="SUPFAM" id="SSF54001">
    <property type="entry name" value="Cysteine proteinases"/>
    <property type="match status" value="1"/>
</dbReference>
<evidence type="ECO:0000256" key="3">
    <source>
        <dbReference type="ARBA" id="ARBA00022801"/>
    </source>
</evidence>
<dbReference type="PRINTS" id="PR00704">
    <property type="entry name" value="CALPAIN"/>
</dbReference>
<dbReference type="SUPFAM" id="SSF49562">
    <property type="entry name" value="C2 domain (Calcium/lipid-binding domain, CaLB)"/>
    <property type="match status" value="1"/>
</dbReference>
<dbReference type="Pfam" id="PF01067">
    <property type="entry name" value="Calpain_III"/>
    <property type="match status" value="1"/>
</dbReference>
<dbReference type="InterPro" id="IPR000169">
    <property type="entry name" value="Pept_cys_AS"/>
</dbReference>
<dbReference type="InterPro" id="IPR022684">
    <property type="entry name" value="Calpain_cysteine_protease"/>
</dbReference>
<dbReference type="SMART" id="SM00230">
    <property type="entry name" value="CysPc"/>
    <property type="match status" value="1"/>
</dbReference>
<proteinExistence type="inferred from homology"/>
<dbReference type="InterPro" id="IPR036213">
    <property type="entry name" value="Calpain_III_sf"/>
</dbReference>
<keyword evidence="4 6" id="KW-0788">Thiol protease</keyword>
<feature type="active site" evidence="5 6">
    <location>
        <position position="282"/>
    </location>
</feature>
<evidence type="ECO:0000256" key="5">
    <source>
        <dbReference type="PIRSR" id="PIRSR622684-1"/>
    </source>
</evidence>
<dbReference type="GO" id="GO:0005737">
    <property type="term" value="C:cytoplasm"/>
    <property type="evidence" value="ECO:0007669"/>
    <property type="project" value="TreeGrafter"/>
</dbReference>
<dbReference type="SMART" id="SM00720">
    <property type="entry name" value="calpain_III"/>
    <property type="match status" value="1"/>
</dbReference>
<protein>
    <recommendedName>
        <fullName evidence="11">Calpain-5</fullName>
    </recommendedName>
</protein>
<dbReference type="Proteomes" id="UP001347796">
    <property type="component" value="Unassembled WGS sequence"/>
</dbReference>
<dbReference type="PROSITE" id="PS50203">
    <property type="entry name" value="CALPAIN_CAT"/>
    <property type="match status" value="1"/>
</dbReference>
<dbReference type="InterPro" id="IPR022683">
    <property type="entry name" value="Calpain_III"/>
</dbReference>
<name>A0AAN8KBY0_PATCE</name>
<comment type="caution">
    <text evidence="9">The sequence shown here is derived from an EMBL/GenBank/DDBJ whole genome shotgun (WGS) entry which is preliminary data.</text>
</comment>
<dbReference type="PROSITE" id="PS50004">
    <property type="entry name" value="C2"/>
    <property type="match status" value="1"/>
</dbReference>
<keyword evidence="3 6" id="KW-0378">Hydrolase</keyword>
<evidence type="ECO:0008006" key="11">
    <source>
        <dbReference type="Google" id="ProtNLM"/>
    </source>
</evidence>
<dbReference type="Gene3D" id="2.60.40.150">
    <property type="entry name" value="C2 domain"/>
    <property type="match status" value="1"/>
</dbReference>
<sequence length="635" mass="72741">MPSNPKAEPYLGQQYRKIKSQCVKKKGLFVDTSFPASGNSIFHTRAAPADIIWKRPKDIVSDPKFFIDKASADDFAQGTLGNCWFVAACACIAEDSNLWKKVVPDYHGQEWSTDNKYAGIFHFRFWRCGKWVDVVIDDQLPTRGGRLIFLHSKSRNEFWSALLEKAYAKLFGSYEALTAGKSRDAMVDLTGGAGETLDIIDFRGEERKTRLFDILHKAKINHSLMCASIQAKSAAEMETKLSIGLVRGHAYSITAVQKIHLKGTGLFQFFNREKILMIRCRNPWGGVEWRGPWSDGSPEWTKVSESEKKELGLTFDENGEFWMSFDDFCRYFTTIDLCHIVNTSFFTLKKTYSKTVFTGEWKRPHRAGGCGNHPTFLKNPQYLLEVFDNEKEEIMISLEQKDRRSASFNKRGENYCIGYAIVKTDLNRKYRMHDRLERVHAGPYVVSRSIFDRVHLAKGRYCMLVTTFDPGNESNYMLRVYSEGAIGIKELVNDEPKPPGCMGKPKVAATSVTIHYADGLKDIDKEGIEAYCIVKCEGKEVKTTVSSKTNNPQWKERVTFYRKQPEEDIEIELWDDNMLKDSYIGAMTIPMSKKSDYTSGHIIRRYDIRKNVEDRDTVTGYLWLNIRHTENVADA</sequence>
<evidence type="ECO:0000313" key="10">
    <source>
        <dbReference type="Proteomes" id="UP001347796"/>
    </source>
</evidence>
<dbReference type="GO" id="GO:0006508">
    <property type="term" value="P:proteolysis"/>
    <property type="evidence" value="ECO:0007669"/>
    <property type="project" value="UniProtKB-KW"/>
</dbReference>
<dbReference type="SUPFAM" id="SSF49758">
    <property type="entry name" value="Calpain large subunit, middle domain (domain III)"/>
    <property type="match status" value="1"/>
</dbReference>
<accession>A0AAN8KBY0</accession>
<evidence type="ECO:0000256" key="1">
    <source>
        <dbReference type="ARBA" id="ARBA00007623"/>
    </source>
</evidence>
<dbReference type="EMBL" id="JAZGQO010000001">
    <property type="protein sequence ID" value="KAK6195804.1"/>
    <property type="molecule type" value="Genomic_DNA"/>
</dbReference>
<evidence type="ECO:0000256" key="6">
    <source>
        <dbReference type="PROSITE-ProRule" id="PRU00239"/>
    </source>
</evidence>
<dbReference type="InterPro" id="IPR000008">
    <property type="entry name" value="C2_dom"/>
</dbReference>
<dbReference type="CDD" id="cd00044">
    <property type="entry name" value="CysPc"/>
    <property type="match status" value="1"/>
</dbReference>
<reference evidence="9 10" key="1">
    <citation type="submission" date="2024-01" db="EMBL/GenBank/DDBJ databases">
        <title>The genome of the rayed Mediterranean limpet Patella caerulea (Linnaeus, 1758).</title>
        <authorList>
            <person name="Anh-Thu Weber A."/>
            <person name="Halstead-Nussloch G."/>
        </authorList>
    </citation>
    <scope>NUCLEOTIDE SEQUENCE [LARGE SCALE GENOMIC DNA]</scope>
    <source>
        <strain evidence="9">AATW-2023a</strain>
        <tissue evidence="9">Whole specimen</tissue>
    </source>
</reference>
<feature type="active site" evidence="5 6">
    <location>
        <position position="83"/>
    </location>
</feature>
<dbReference type="PANTHER" id="PTHR10183">
    <property type="entry name" value="CALPAIN"/>
    <property type="match status" value="1"/>
</dbReference>
<dbReference type="InterPro" id="IPR022682">
    <property type="entry name" value="Calpain_domain_III"/>
</dbReference>
<evidence type="ECO:0000256" key="4">
    <source>
        <dbReference type="ARBA" id="ARBA00022807"/>
    </source>
</evidence>
<dbReference type="Gene3D" id="3.90.70.10">
    <property type="entry name" value="Cysteine proteinases"/>
    <property type="match status" value="1"/>
</dbReference>
<dbReference type="GO" id="GO:0004198">
    <property type="term" value="F:calcium-dependent cysteine-type endopeptidase activity"/>
    <property type="evidence" value="ECO:0007669"/>
    <property type="project" value="InterPro"/>
</dbReference>
<gene>
    <name evidence="9" type="ORF">SNE40_001159</name>
</gene>
<feature type="active site" evidence="5 6">
    <location>
        <position position="249"/>
    </location>
</feature>
<dbReference type="Gene3D" id="2.60.120.380">
    <property type="match status" value="1"/>
</dbReference>
<evidence type="ECO:0000313" key="9">
    <source>
        <dbReference type="EMBL" id="KAK6195804.1"/>
    </source>
</evidence>
<dbReference type="PANTHER" id="PTHR10183:SF379">
    <property type="entry name" value="CALPAIN-5"/>
    <property type="match status" value="1"/>
</dbReference>
<dbReference type="InterPro" id="IPR035892">
    <property type="entry name" value="C2_domain_sf"/>
</dbReference>
<feature type="domain" description="C2" evidence="7">
    <location>
        <begin position="494"/>
        <end position="606"/>
    </location>
</feature>
<dbReference type="InterPro" id="IPR001300">
    <property type="entry name" value="Peptidase_C2_calpain_cat"/>
</dbReference>
<dbReference type="Pfam" id="PF00168">
    <property type="entry name" value="C2"/>
    <property type="match status" value="1"/>
</dbReference>
<dbReference type="AlphaFoldDB" id="A0AAN8KBY0"/>
<organism evidence="9 10">
    <name type="scientific">Patella caerulea</name>
    <name type="common">Rayed Mediterranean limpet</name>
    <dbReference type="NCBI Taxonomy" id="87958"/>
    <lineage>
        <taxon>Eukaryota</taxon>
        <taxon>Metazoa</taxon>
        <taxon>Spiralia</taxon>
        <taxon>Lophotrochozoa</taxon>
        <taxon>Mollusca</taxon>
        <taxon>Gastropoda</taxon>
        <taxon>Patellogastropoda</taxon>
        <taxon>Patelloidea</taxon>
        <taxon>Patellidae</taxon>
        <taxon>Patella</taxon>
    </lineage>
</organism>
<keyword evidence="10" id="KW-1185">Reference proteome</keyword>
<evidence type="ECO:0000256" key="2">
    <source>
        <dbReference type="ARBA" id="ARBA00022670"/>
    </source>
</evidence>
<comment type="similarity">
    <text evidence="1">Belongs to the peptidase C2 family.</text>
</comment>
<dbReference type="InterPro" id="IPR038765">
    <property type="entry name" value="Papain-like_cys_pep_sf"/>
</dbReference>
<dbReference type="Pfam" id="PF00648">
    <property type="entry name" value="Peptidase_C2"/>
    <property type="match status" value="1"/>
</dbReference>
<dbReference type="FunFam" id="3.90.70.10:FF:000001">
    <property type="entry name" value="Calpain-1 catalytic subunit"/>
    <property type="match status" value="1"/>
</dbReference>
<keyword evidence="2 6" id="KW-0645">Protease</keyword>
<evidence type="ECO:0000259" key="8">
    <source>
        <dbReference type="PROSITE" id="PS50203"/>
    </source>
</evidence>
<evidence type="ECO:0000259" key="7">
    <source>
        <dbReference type="PROSITE" id="PS50004"/>
    </source>
</evidence>